<gene>
    <name evidence="9" type="primary">ftsY</name>
    <name evidence="12" type="ORF">GA0070613_0374</name>
</gene>
<evidence type="ECO:0000256" key="10">
    <source>
        <dbReference type="SAM" id="MobiDB-lite"/>
    </source>
</evidence>
<dbReference type="OrthoDB" id="9804720at2"/>
<dbReference type="InterPro" id="IPR042101">
    <property type="entry name" value="SRP54_N_sf"/>
</dbReference>
<dbReference type="GO" id="GO:0005047">
    <property type="term" value="F:signal recognition particle binding"/>
    <property type="evidence" value="ECO:0007669"/>
    <property type="project" value="TreeGrafter"/>
</dbReference>
<dbReference type="GO" id="GO:0005525">
    <property type="term" value="F:GTP binding"/>
    <property type="evidence" value="ECO:0007669"/>
    <property type="project" value="UniProtKB-UniRule"/>
</dbReference>
<comment type="subcellular location">
    <subcellularLocation>
        <location evidence="9">Cell membrane</location>
        <topology evidence="9">Peripheral membrane protein</topology>
        <orientation evidence="9">Cytoplasmic side</orientation>
    </subcellularLocation>
    <subcellularLocation>
        <location evidence="9">Cytoplasm</location>
    </subcellularLocation>
</comment>
<evidence type="ECO:0000256" key="5">
    <source>
        <dbReference type="ARBA" id="ARBA00023134"/>
    </source>
</evidence>
<keyword evidence="13" id="KW-1185">Reference proteome</keyword>
<feature type="region of interest" description="Disordered" evidence="10">
    <location>
        <begin position="30"/>
        <end position="55"/>
    </location>
</feature>
<dbReference type="AlphaFoldDB" id="A0A1C5GTS4"/>
<dbReference type="PANTHER" id="PTHR43134:SF1">
    <property type="entry name" value="SIGNAL RECOGNITION PARTICLE RECEPTOR SUBUNIT ALPHA"/>
    <property type="match status" value="1"/>
</dbReference>
<evidence type="ECO:0000259" key="11">
    <source>
        <dbReference type="PROSITE" id="PS00300"/>
    </source>
</evidence>
<evidence type="ECO:0000256" key="2">
    <source>
        <dbReference type="ARBA" id="ARBA00022490"/>
    </source>
</evidence>
<dbReference type="SMART" id="SM00382">
    <property type="entry name" value="AAA"/>
    <property type="match status" value="1"/>
</dbReference>
<feature type="binding site" evidence="9">
    <location>
        <begin position="196"/>
        <end position="203"/>
    </location>
    <ligand>
        <name>GTP</name>
        <dbReference type="ChEBI" id="CHEBI:37565"/>
    </ligand>
</feature>
<name>A0A1C5GTS4_9ACTN</name>
<evidence type="ECO:0000256" key="1">
    <source>
        <dbReference type="ARBA" id="ARBA00022475"/>
    </source>
</evidence>
<evidence type="ECO:0000313" key="13">
    <source>
        <dbReference type="Proteomes" id="UP000198221"/>
    </source>
</evidence>
<keyword evidence="1 9" id="KW-1003">Cell membrane</keyword>
<dbReference type="InterPro" id="IPR036225">
    <property type="entry name" value="SRP/SRP_N"/>
</dbReference>
<dbReference type="RefSeq" id="WP_089010681.1">
    <property type="nucleotide sequence ID" value="NZ_LT607754.1"/>
</dbReference>
<dbReference type="SUPFAM" id="SSF52540">
    <property type="entry name" value="P-loop containing nucleoside triphosphate hydrolases"/>
    <property type="match status" value="1"/>
</dbReference>
<sequence length="396" mass="41701">MTEYLLIALALLGVLILGALGLVVPRLRRRPEPPLPETEVDTRAEEDLAGPPVEAAESDLSTGILVEPPPVIEAPAPAIEVPEPTAGRLVRLRSRLSRSQNVFGKGLLGLLSRDHLDEDTWEEIEDSLITADVGIDATREIVDRLRERTRVLGTRSASELRALLAAELVNALDPSLDRSLKTAPKDGLPAVLLVVGVNGAGKTTTCGKIARVLVADGRSVVLGAADTFRAAAADQLETWGGRVGAETVRGPEAADPASVAFDAVKRGIDTGVDTVLIDTAGRLQNKVGLMDELGKVKRVVEKHGPIDETILILDATTGQNGLEQARVFTEVVNVTGVVLTKLDGTAKGGIVIAVQRKLGIPVKLVGLGEGPDDLAPFDPAQFVDALLGIEPLARDA</sequence>
<dbReference type="InterPro" id="IPR000897">
    <property type="entry name" value="SRP54_GTPase_dom"/>
</dbReference>
<keyword evidence="4 9" id="KW-0378">Hydrolase</keyword>
<organism evidence="12 13">
    <name type="scientific">Micromonospora inositola</name>
    <dbReference type="NCBI Taxonomy" id="47865"/>
    <lineage>
        <taxon>Bacteria</taxon>
        <taxon>Bacillati</taxon>
        <taxon>Actinomycetota</taxon>
        <taxon>Actinomycetes</taxon>
        <taxon>Micromonosporales</taxon>
        <taxon>Micromonosporaceae</taxon>
        <taxon>Micromonospora</taxon>
    </lineage>
</organism>
<evidence type="ECO:0000256" key="7">
    <source>
        <dbReference type="ARBA" id="ARBA00023170"/>
    </source>
</evidence>
<keyword evidence="2 9" id="KW-0963">Cytoplasm</keyword>
<feature type="binding site" evidence="9">
    <location>
        <begin position="340"/>
        <end position="343"/>
    </location>
    <ligand>
        <name>GTP</name>
        <dbReference type="ChEBI" id="CHEBI:37565"/>
    </ligand>
</feature>
<dbReference type="EMBL" id="LT607754">
    <property type="protein sequence ID" value="SCG37178.1"/>
    <property type="molecule type" value="Genomic_DNA"/>
</dbReference>
<comment type="catalytic activity">
    <reaction evidence="8 9">
        <text>GTP + H2O = GDP + phosphate + H(+)</text>
        <dbReference type="Rhea" id="RHEA:19669"/>
        <dbReference type="ChEBI" id="CHEBI:15377"/>
        <dbReference type="ChEBI" id="CHEBI:15378"/>
        <dbReference type="ChEBI" id="CHEBI:37565"/>
        <dbReference type="ChEBI" id="CHEBI:43474"/>
        <dbReference type="ChEBI" id="CHEBI:58189"/>
        <dbReference type="EC" id="3.6.5.4"/>
    </reaction>
</comment>
<keyword evidence="6 9" id="KW-0472">Membrane</keyword>
<dbReference type="Pfam" id="PF00448">
    <property type="entry name" value="SRP54"/>
    <property type="match status" value="1"/>
</dbReference>
<reference evidence="13" key="1">
    <citation type="submission" date="2016-06" db="EMBL/GenBank/DDBJ databases">
        <authorList>
            <person name="Varghese N."/>
            <person name="Submissions Spin"/>
        </authorList>
    </citation>
    <scope>NUCLEOTIDE SEQUENCE [LARGE SCALE GENOMIC DNA]</scope>
    <source>
        <strain evidence="13">DSM 43819</strain>
    </source>
</reference>
<dbReference type="GO" id="GO:0005737">
    <property type="term" value="C:cytoplasm"/>
    <property type="evidence" value="ECO:0007669"/>
    <property type="project" value="UniProtKB-SubCell"/>
</dbReference>
<dbReference type="SMART" id="SM00962">
    <property type="entry name" value="SRP54"/>
    <property type="match status" value="1"/>
</dbReference>
<protein>
    <recommendedName>
        <fullName evidence="9">Signal recognition particle receptor FtsY</fullName>
        <shortName evidence="9">SRP receptor</shortName>
        <ecNumber evidence="9">3.6.5.4</ecNumber>
    </recommendedName>
</protein>
<evidence type="ECO:0000256" key="4">
    <source>
        <dbReference type="ARBA" id="ARBA00022801"/>
    </source>
</evidence>
<dbReference type="GO" id="GO:0003924">
    <property type="term" value="F:GTPase activity"/>
    <property type="evidence" value="ECO:0007669"/>
    <property type="project" value="UniProtKB-UniRule"/>
</dbReference>
<dbReference type="FunFam" id="3.40.50.300:FF:000053">
    <property type="entry name" value="Signal recognition particle receptor FtsY"/>
    <property type="match status" value="1"/>
</dbReference>
<dbReference type="PANTHER" id="PTHR43134">
    <property type="entry name" value="SIGNAL RECOGNITION PARTICLE RECEPTOR SUBUNIT ALPHA"/>
    <property type="match status" value="1"/>
</dbReference>
<dbReference type="HAMAP" id="MF_00920">
    <property type="entry name" value="FtsY"/>
    <property type="match status" value="1"/>
</dbReference>
<feature type="binding site" evidence="9">
    <location>
        <begin position="278"/>
        <end position="282"/>
    </location>
    <ligand>
        <name>GTP</name>
        <dbReference type="ChEBI" id="CHEBI:37565"/>
    </ligand>
</feature>
<dbReference type="EC" id="3.6.5.4" evidence="9"/>
<dbReference type="Gene3D" id="3.40.50.300">
    <property type="entry name" value="P-loop containing nucleotide triphosphate hydrolases"/>
    <property type="match status" value="1"/>
</dbReference>
<dbReference type="SUPFAM" id="SSF47364">
    <property type="entry name" value="Domain of the SRP/SRP receptor G-proteins"/>
    <property type="match status" value="1"/>
</dbReference>
<proteinExistence type="inferred from homology"/>
<feature type="domain" description="SRP54-type proteins GTP-binding" evidence="11">
    <location>
        <begin position="361"/>
        <end position="374"/>
    </location>
</feature>
<evidence type="ECO:0000256" key="8">
    <source>
        <dbReference type="ARBA" id="ARBA00048027"/>
    </source>
</evidence>
<comment type="function">
    <text evidence="9">Involved in targeting and insertion of nascent membrane proteins into the cytoplasmic membrane. Acts as a receptor for the complex formed by the signal recognition particle (SRP) and the ribosome-nascent chain (RNC).</text>
</comment>
<dbReference type="Gene3D" id="1.20.120.140">
    <property type="entry name" value="Signal recognition particle SRP54, nucleotide-binding domain"/>
    <property type="match status" value="1"/>
</dbReference>
<comment type="subunit">
    <text evidence="9">Part of the signal recognition particle protein translocation system, which is composed of SRP and FtsY.</text>
</comment>
<dbReference type="SMART" id="SM00963">
    <property type="entry name" value="SRP54_N"/>
    <property type="match status" value="1"/>
</dbReference>
<dbReference type="Pfam" id="PF02881">
    <property type="entry name" value="SRP54_N"/>
    <property type="match status" value="1"/>
</dbReference>
<keyword evidence="5 9" id="KW-0342">GTP-binding</keyword>
<dbReference type="GO" id="GO:0006614">
    <property type="term" value="P:SRP-dependent cotranslational protein targeting to membrane"/>
    <property type="evidence" value="ECO:0007669"/>
    <property type="project" value="InterPro"/>
</dbReference>
<dbReference type="InterPro" id="IPR003593">
    <property type="entry name" value="AAA+_ATPase"/>
</dbReference>
<keyword evidence="3 9" id="KW-0547">Nucleotide-binding</keyword>
<dbReference type="PROSITE" id="PS00300">
    <property type="entry name" value="SRP54"/>
    <property type="match status" value="1"/>
</dbReference>
<dbReference type="InterPro" id="IPR004390">
    <property type="entry name" value="SR_rcpt_FtsY"/>
</dbReference>
<evidence type="ECO:0000256" key="6">
    <source>
        <dbReference type="ARBA" id="ARBA00023136"/>
    </source>
</evidence>
<dbReference type="InterPro" id="IPR013822">
    <property type="entry name" value="Signal_recog_particl_SRP54_hlx"/>
</dbReference>
<comment type="similarity">
    <text evidence="9">Belongs to the GTP-binding SRP family. FtsY subfamily.</text>
</comment>
<evidence type="ECO:0000256" key="9">
    <source>
        <dbReference type="HAMAP-Rule" id="MF_00920"/>
    </source>
</evidence>
<keyword evidence="7 9" id="KW-0675">Receptor</keyword>
<accession>A0A1C5GTS4</accession>
<evidence type="ECO:0000313" key="12">
    <source>
        <dbReference type="EMBL" id="SCG37178.1"/>
    </source>
</evidence>
<dbReference type="NCBIfam" id="TIGR00064">
    <property type="entry name" value="ftsY"/>
    <property type="match status" value="1"/>
</dbReference>
<dbReference type="Proteomes" id="UP000198221">
    <property type="component" value="Chromosome I"/>
</dbReference>
<evidence type="ECO:0000256" key="3">
    <source>
        <dbReference type="ARBA" id="ARBA00022741"/>
    </source>
</evidence>
<dbReference type="GO" id="GO:0005886">
    <property type="term" value="C:plasma membrane"/>
    <property type="evidence" value="ECO:0007669"/>
    <property type="project" value="UniProtKB-SubCell"/>
</dbReference>
<dbReference type="FunFam" id="1.20.120.140:FF:000002">
    <property type="entry name" value="Signal recognition particle receptor FtsY"/>
    <property type="match status" value="1"/>
</dbReference>
<dbReference type="InterPro" id="IPR027417">
    <property type="entry name" value="P-loop_NTPase"/>
</dbReference>